<name>A0A9W5VQ96_BACCE</name>
<dbReference type="Proteomes" id="UP000014028">
    <property type="component" value="Unassembled WGS sequence"/>
</dbReference>
<dbReference type="RefSeq" id="WP_016123663.1">
    <property type="nucleotide sequence ID" value="NZ_KB976840.1"/>
</dbReference>
<protein>
    <recommendedName>
        <fullName evidence="3">Replicase RepFR55</fullName>
    </recommendedName>
</protein>
<comment type="caution">
    <text evidence="1">The sequence shown here is derived from an EMBL/GenBank/DDBJ whole genome shotgun (WGS) entry which is preliminary data.</text>
</comment>
<dbReference type="EMBL" id="AHFK01000088">
    <property type="protein sequence ID" value="EOQ04513.1"/>
    <property type="molecule type" value="Genomic_DNA"/>
</dbReference>
<evidence type="ECO:0008006" key="3">
    <source>
        <dbReference type="Google" id="ProtNLM"/>
    </source>
</evidence>
<proteinExistence type="predicted"/>
<gene>
    <name evidence="1" type="ORF">IKC_06015</name>
</gene>
<dbReference type="AlphaFoldDB" id="A0A9W5VQ96"/>
<reference evidence="1 2" key="1">
    <citation type="submission" date="2012-12" db="EMBL/GenBank/DDBJ databases">
        <title>The Genome Sequence of Bacillus cereus VD184.</title>
        <authorList>
            <consortium name="The Broad Institute Genome Sequencing Platform"/>
            <consortium name="The Broad Institute Genome Sequencing Center for Infectious Disease"/>
            <person name="Feldgarden M."/>
            <person name="Van der Auwera G.A."/>
            <person name="Mahillon J."/>
            <person name="Duprez V."/>
            <person name="Timmery S."/>
            <person name="Mattelet C."/>
            <person name="Dierick K."/>
            <person name="Sun M."/>
            <person name="Yu Z."/>
            <person name="Zhu L."/>
            <person name="Hu X."/>
            <person name="Shank E.B."/>
            <person name="Swiecicka I."/>
            <person name="Hansen B.M."/>
            <person name="Andrup L."/>
            <person name="Walker B."/>
            <person name="Young S.K."/>
            <person name="Zeng Q."/>
            <person name="Gargeya S."/>
            <person name="Fitzgerald M."/>
            <person name="Haas B."/>
            <person name="Abouelleil A."/>
            <person name="Alvarado L."/>
            <person name="Arachchi H.M."/>
            <person name="Berlin A.M."/>
            <person name="Chapman S.B."/>
            <person name="Dewar J."/>
            <person name="Goldberg J."/>
            <person name="Griggs A."/>
            <person name="Gujja S."/>
            <person name="Hansen M."/>
            <person name="Howarth C."/>
            <person name="Imamovic A."/>
            <person name="Larimer J."/>
            <person name="McCowan C."/>
            <person name="Murphy C."/>
            <person name="Neiman D."/>
            <person name="Pearson M."/>
            <person name="Priest M."/>
            <person name="Roberts A."/>
            <person name="Saif S."/>
            <person name="Shea T."/>
            <person name="Sisk P."/>
            <person name="Sykes S."/>
            <person name="Wortman J."/>
            <person name="Nusbaum C."/>
            <person name="Birren B."/>
        </authorList>
    </citation>
    <scope>NUCLEOTIDE SEQUENCE [LARGE SCALE GENOMIC DNA]</scope>
    <source>
        <strain evidence="1 2">VD184</strain>
    </source>
</reference>
<organism evidence="1 2">
    <name type="scientific">Bacillus cereus VD184</name>
    <dbReference type="NCBI Taxonomy" id="1053242"/>
    <lineage>
        <taxon>Bacteria</taxon>
        <taxon>Bacillati</taxon>
        <taxon>Bacillota</taxon>
        <taxon>Bacilli</taxon>
        <taxon>Bacillales</taxon>
        <taxon>Bacillaceae</taxon>
        <taxon>Bacillus</taxon>
        <taxon>Bacillus cereus group</taxon>
    </lineage>
</organism>
<evidence type="ECO:0000313" key="2">
    <source>
        <dbReference type="Proteomes" id="UP000014028"/>
    </source>
</evidence>
<sequence length="340" mass="39830">MLLTNFLLSKAKRELSPQLYRIPKCKTGAINQAVKNVIKDIDSILLDLEKVTTKEYFEKTPRRYEALETVLSYLVQEGFSQVRQEQISKKSGISVPLINFILNWLEDLEVCHQIKTRRHNKIAPSIYILSLHNNYLKIIEYFKQKWALTIDIFSTFTEFLSTKIGKKKHKDTDKKEDAPVSTCHGFNLFTPIEETVEVEAEEKETEEQETNPKEDKKLELRFQEMDDHMSDAQKKLYMYILTQDTNITEKDAYTIALRMPPDVDWEVKKTFEDCVKHFESNKSQVSTPAHFIKIYTEQLTANRARRDREAKENLANTEFGKPYKSTIDFGLFREGMGFKK</sequence>
<evidence type="ECO:0000313" key="1">
    <source>
        <dbReference type="EMBL" id="EOQ04513.1"/>
    </source>
</evidence>
<accession>A0A9W5VQ96</accession>